<sequence length="178" mass="20374">MKKIILLLFLNLSLFAQDFAKDSVMGSQPIAILKLKNTKVFIAQNKELTKPYIKQKDGSFVSNGLPSVQIHLDKAKHTIGSPIDYVDVLFDKLSAGVGGSNEILNLDNTRVLLQSKNHQKDKKMQLYMFYPLSDRFLNFNFVFDYTTDADRKQKIKGVEEIIKKGLIIIEDYYSNHKI</sequence>
<evidence type="ECO:0000256" key="1">
    <source>
        <dbReference type="SAM" id="SignalP"/>
    </source>
</evidence>
<evidence type="ECO:0000313" key="2">
    <source>
        <dbReference type="EMBL" id="SPE77095.1"/>
    </source>
</evidence>
<dbReference type="RefSeq" id="WP_105195867.1">
    <property type="nucleotide sequence ID" value="NZ_OLKH01000077.1"/>
</dbReference>
<proteinExistence type="predicted"/>
<evidence type="ECO:0000313" key="3">
    <source>
        <dbReference type="Proteomes" id="UP000238180"/>
    </source>
</evidence>
<accession>A0A2N9P9T2</accession>
<name>A0A2N9P9T2_9FLAO</name>
<feature type="chain" id="PRO_5014867255" evidence="1">
    <location>
        <begin position="21"/>
        <end position="178"/>
    </location>
</feature>
<dbReference type="AlphaFoldDB" id="A0A2N9P9T2"/>
<organism evidence="2 3">
    <name type="scientific">Flavobacterium columnare</name>
    <dbReference type="NCBI Taxonomy" id="996"/>
    <lineage>
        <taxon>Bacteria</taxon>
        <taxon>Pseudomonadati</taxon>
        <taxon>Bacteroidota</taxon>
        <taxon>Flavobacteriia</taxon>
        <taxon>Flavobacteriales</taxon>
        <taxon>Flavobacteriaceae</taxon>
        <taxon>Flavobacterium</taxon>
    </lineage>
</organism>
<gene>
    <name evidence="2" type="ORF">FLACOL_01085</name>
</gene>
<keyword evidence="1" id="KW-0732">Signal</keyword>
<protein>
    <submittedName>
        <fullName evidence="2">Uncharacterized protein</fullName>
    </submittedName>
</protein>
<dbReference type="Proteomes" id="UP000238180">
    <property type="component" value="Unassembled WGS sequence"/>
</dbReference>
<dbReference type="EMBL" id="OLKH01000077">
    <property type="protein sequence ID" value="SPE77095.1"/>
    <property type="molecule type" value="Genomic_DNA"/>
</dbReference>
<reference evidence="2 3" key="1">
    <citation type="submission" date="2018-02" db="EMBL/GenBank/DDBJ databases">
        <authorList>
            <person name="Cohen D.B."/>
            <person name="Kent A.D."/>
        </authorList>
    </citation>
    <scope>NUCLEOTIDE SEQUENCE [LARGE SCALE GENOMIC DNA]</scope>
    <source>
        <strain evidence="2">CIP109753</strain>
    </source>
</reference>
<feature type="signal peptide" evidence="1">
    <location>
        <begin position="1"/>
        <end position="20"/>
    </location>
</feature>